<feature type="domain" description="Acyl-CoA oxidase/dehydrogenase middle" evidence="7">
    <location>
        <begin position="201"/>
        <end position="302"/>
    </location>
</feature>
<dbReference type="InterPro" id="IPR036250">
    <property type="entry name" value="AcylCo_DH-like_C"/>
</dbReference>
<dbReference type="SUPFAM" id="SSF47203">
    <property type="entry name" value="Acyl-CoA dehydrogenase C-terminal domain-like"/>
    <property type="match status" value="1"/>
</dbReference>
<evidence type="ECO:0000256" key="2">
    <source>
        <dbReference type="ARBA" id="ARBA00009347"/>
    </source>
</evidence>
<dbReference type="RefSeq" id="XP_044552424.1">
    <property type="nucleotide sequence ID" value="XM_044695767.1"/>
</dbReference>
<dbReference type="PANTHER" id="PTHR42707">
    <property type="entry name" value="ACYL-COA DEHYDROGENASE"/>
    <property type="match status" value="1"/>
</dbReference>
<dbReference type="Pfam" id="PF22217">
    <property type="entry name" value="ACDH-11_C"/>
    <property type="match status" value="1"/>
</dbReference>
<dbReference type="GO" id="GO:0003995">
    <property type="term" value="F:acyl-CoA dehydrogenase activity"/>
    <property type="evidence" value="ECO:0007669"/>
    <property type="project" value="InterPro"/>
</dbReference>
<dbReference type="AlphaFoldDB" id="A0AA88GT62"/>
<protein>
    <recommendedName>
        <fullName evidence="12">Acyl-CoA dehydrogenase</fullName>
    </recommendedName>
</protein>
<evidence type="ECO:0000256" key="3">
    <source>
        <dbReference type="ARBA" id="ARBA00022630"/>
    </source>
</evidence>
<dbReference type="PANTHER" id="PTHR42707:SF2">
    <property type="entry name" value="ACD11 DEHYDROGENASE"/>
    <property type="match status" value="1"/>
</dbReference>
<comment type="similarity">
    <text evidence="2 5">Belongs to the acyl-CoA dehydrogenase family.</text>
</comment>
<evidence type="ECO:0000259" key="7">
    <source>
        <dbReference type="Pfam" id="PF02770"/>
    </source>
</evidence>
<dbReference type="SUPFAM" id="SSF56645">
    <property type="entry name" value="Acyl-CoA dehydrogenase NM domain-like"/>
    <property type="match status" value="1"/>
</dbReference>
<feature type="domain" description="Acyl-CoA dehydrogenase 11-like C-terminal" evidence="9">
    <location>
        <begin position="481"/>
        <end position="569"/>
    </location>
</feature>
<comment type="cofactor">
    <cofactor evidence="1 5">
        <name>FAD</name>
        <dbReference type="ChEBI" id="CHEBI:57692"/>
    </cofactor>
</comment>
<evidence type="ECO:0008006" key="12">
    <source>
        <dbReference type="Google" id="ProtNLM"/>
    </source>
</evidence>
<name>A0AA88GT62_NAELO</name>
<accession>A0AA88GT62</accession>
<dbReference type="InterPro" id="IPR052904">
    <property type="entry name" value="Acyl-CoA_dehydrogenase-like"/>
</dbReference>
<keyword evidence="11" id="KW-1185">Reference proteome</keyword>
<gene>
    <name evidence="10" type="ORF">C9374_000596</name>
</gene>
<evidence type="ECO:0000259" key="8">
    <source>
        <dbReference type="Pfam" id="PF18158"/>
    </source>
</evidence>
<keyword evidence="4 5" id="KW-0274">FAD</keyword>
<evidence type="ECO:0000259" key="9">
    <source>
        <dbReference type="Pfam" id="PF22217"/>
    </source>
</evidence>
<keyword evidence="3 5" id="KW-0285">Flavoprotein</keyword>
<evidence type="ECO:0000256" key="5">
    <source>
        <dbReference type="RuleBase" id="RU362125"/>
    </source>
</evidence>
<dbReference type="PROSITE" id="PS00073">
    <property type="entry name" value="ACYL_COA_DH_2"/>
    <property type="match status" value="1"/>
</dbReference>
<dbReference type="Pfam" id="PF00441">
    <property type="entry name" value="Acyl-CoA_dh_1"/>
    <property type="match status" value="1"/>
</dbReference>
<dbReference type="InterPro" id="IPR053998">
    <property type="entry name" value="ACDH-11_C"/>
</dbReference>
<evidence type="ECO:0000259" key="6">
    <source>
        <dbReference type="Pfam" id="PF00441"/>
    </source>
</evidence>
<dbReference type="GeneID" id="68093058"/>
<dbReference type="Pfam" id="PF02770">
    <property type="entry name" value="Acyl-CoA_dh_M"/>
    <property type="match status" value="1"/>
</dbReference>
<feature type="domain" description="Adaptive response protein AidB N-terminal" evidence="8">
    <location>
        <begin position="18"/>
        <end position="159"/>
    </location>
</feature>
<evidence type="ECO:0000256" key="1">
    <source>
        <dbReference type="ARBA" id="ARBA00001974"/>
    </source>
</evidence>
<reference evidence="10 11" key="1">
    <citation type="journal article" date="2018" name="BMC Genomics">
        <title>The genome of Naegleria lovaniensis, the basis for a comparative approach to unravel pathogenicity factors of the human pathogenic amoeba N. fowleri.</title>
        <authorList>
            <person name="Liechti N."/>
            <person name="Schurch N."/>
            <person name="Bruggmann R."/>
            <person name="Wittwer M."/>
        </authorList>
    </citation>
    <scope>NUCLEOTIDE SEQUENCE [LARGE SCALE GENOMIC DNA]</scope>
    <source>
        <strain evidence="10 11">ATCC 30569</strain>
    </source>
</reference>
<keyword evidence="5" id="KW-0560">Oxidoreductase</keyword>
<sequence>MSTVSITTHTISPPTLGNAFLEDTALQEILDKHIFSSHVLPSLSESTKTQIKQDLTHFGEQVTSSIWKISDLAERHQPQLFQYDAWQNRIDHIELHPAWKQLNEISAREGIVALGYERDQLGEHGLHRLYQFAKLYLFDPSSSVFTCPLAMGDAAARLMEYMLKTLPPGKTQAEVERLKLFAECKNHLISRDPKMFWTSGQWMTEKKGGSDVSGTETVATHVKDFDYTLDGFKWFTSATDSQMTLALAKIKCEKTGKIDDQVSLFLVKMRDEKTQKLNGLVIHKLKNKLGTKALPTAEIEIKGAKATLVSPRGEGVKYISIMMNTTRIYNATCSVAKMRRMISIAQDFSTNRTVNRGQLLSHNSLHLRHLSKMVTETTGCLHFVMDVVRMMGREESGIATAAESHLLRLFTPIIKLYTGKKAIQVVSEGLEMIGGMGYIEDTGIPRLLRDAQVLALWEGTTNILSLDVLRVLLHPKTGQEAFKAFCDHINSVVNSPTSSNVSQVAKTISHALSEIQHYLKNNHTNQAVVTTFARELAFSIAHVQIAALLLEHCIVKNSHKNVQILKLFVEDHTPLVILPSQEKIEQIKQIQAVDYLIANESDGYKTPAEKRSRL</sequence>
<organism evidence="10 11">
    <name type="scientific">Naegleria lovaniensis</name>
    <name type="common">Amoeba</name>
    <dbReference type="NCBI Taxonomy" id="51637"/>
    <lineage>
        <taxon>Eukaryota</taxon>
        <taxon>Discoba</taxon>
        <taxon>Heterolobosea</taxon>
        <taxon>Tetramitia</taxon>
        <taxon>Eutetramitia</taxon>
        <taxon>Vahlkampfiidae</taxon>
        <taxon>Naegleria</taxon>
    </lineage>
</organism>
<dbReference type="InterPro" id="IPR006091">
    <property type="entry name" value="Acyl-CoA_Oxase/DH_mid-dom"/>
</dbReference>
<evidence type="ECO:0000256" key="4">
    <source>
        <dbReference type="ARBA" id="ARBA00022827"/>
    </source>
</evidence>
<dbReference type="InterPro" id="IPR006089">
    <property type="entry name" value="Acyl-CoA_DH_CS"/>
</dbReference>
<dbReference type="InterPro" id="IPR041504">
    <property type="entry name" value="AidB_N"/>
</dbReference>
<dbReference type="EMBL" id="PYSW02000010">
    <property type="protein sequence ID" value="KAG2388432.1"/>
    <property type="molecule type" value="Genomic_DNA"/>
</dbReference>
<feature type="domain" description="Acyl-CoA dehydrogenase/oxidase C-terminal" evidence="6">
    <location>
        <begin position="313"/>
        <end position="472"/>
    </location>
</feature>
<dbReference type="Gene3D" id="6.10.250.600">
    <property type="match status" value="1"/>
</dbReference>
<evidence type="ECO:0000313" key="11">
    <source>
        <dbReference type="Proteomes" id="UP000816034"/>
    </source>
</evidence>
<dbReference type="Gene3D" id="1.20.140.10">
    <property type="entry name" value="Butyryl-CoA Dehydrogenase, subunit A, domain 3"/>
    <property type="match status" value="1"/>
</dbReference>
<dbReference type="InterPro" id="IPR009100">
    <property type="entry name" value="AcylCoA_DH/oxidase_NM_dom_sf"/>
</dbReference>
<comment type="caution">
    <text evidence="10">The sequence shown here is derived from an EMBL/GenBank/DDBJ whole genome shotgun (WGS) entry which is preliminary data.</text>
</comment>
<dbReference type="Proteomes" id="UP000816034">
    <property type="component" value="Unassembled WGS sequence"/>
</dbReference>
<dbReference type="Pfam" id="PF18158">
    <property type="entry name" value="AidB_N"/>
    <property type="match status" value="1"/>
</dbReference>
<dbReference type="Gene3D" id="2.40.110.20">
    <property type="match status" value="1"/>
</dbReference>
<dbReference type="InterPro" id="IPR009075">
    <property type="entry name" value="AcylCo_DH/oxidase_C"/>
</dbReference>
<evidence type="ECO:0000313" key="10">
    <source>
        <dbReference type="EMBL" id="KAG2388432.1"/>
    </source>
</evidence>
<proteinExistence type="inferred from homology"/>